<feature type="domain" description="J" evidence="2">
    <location>
        <begin position="12"/>
        <end position="93"/>
    </location>
</feature>
<dbReference type="CDD" id="cd06257">
    <property type="entry name" value="DnaJ"/>
    <property type="match status" value="1"/>
</dbReference>
<gene>
    <name evidence="3" type="ORF">GQ651_12945</name>
</gene>
<dbReference type="RefSeq" id="WP_160764659.1">
    <property type="nucleotide sequence ID" value="NZ_WUPT01000002.1"/>
</dbReference>
<evidence type="ECO:0000313" key="4">
    <source>
        <dbReference type="Proteomes" id="UP000480350"/>
    </source>
</evidence>
<dbReference type="AlphaFoldDB" id="A0A7C9MS03"/>
<evidence type="ECO:0000259" key="2">
    <source>
        <dbReference type="PROSITE" id="PS50076"/>
    </source>
</evidence>
<dbReference type="Proteomes" id="UP000480350">
    <property type="component" value="Unassembled WGS sequence"/>
</dbReference>
<keyword evidence="4" id="KW-1185">Reference proteome</keyword>
<reference evidence="3 4" key="1">
    <citation type="submission" date="2019-12" db="EMBL/GenBank/DDBJ databases">
        <authorList>
            <person name="Lee S.D."/>
        </authorList>
    </citation>
    <scope>NUCLEOTIDE SEQUENCE [LARGE SCALE GENOMIC DNA]</scope>
    <source>
        <strain evidence="3 4">GH1-50</strain>
    </source>
</reference>
<dbReference type="SUPFAM" id="SSF46565">
    <property type="entry name" value="Chaperone J-domain"/>
    <property type="match status" value="1"/>
</dbReference>
<sequence>MNFFEKAQARAHALRTLGLSGHPNAEEIRAAYKQLIFDNHPDRASGSEDLFHKVRDAYAILKDDAGFSSADLKRQAPADMGDTNIRSEYSSEDRVAPRPMRTAMSSRITDLDQAHASECRKMLDEIDCLAETDDGEASLRASILDVIKASDAPFVPQTNHLPYAVRQSGRRISYMVGELIAEGVNRVAVPTGVFTDPRKALPAIVRFKSDKSGIGTHVVAPGTLAESFPGAKSVRVHFGMATWPKSAAAEARIPA</sequence>
<name>A0A7C9MS03_9RHOB</name>
<accession>A0A7C9MS03</accession>
<dbReference type="SMART" id="SM00271">
    <property type="entry name" value="DnaJ"/>
    <property type="match status" value="1"/>
</dbReference>
<organism evidence="3 4">
    <name type="scientific">Kangsaoukella pontilimi</name>
    <dbReference type="NCBI Taxonomy" id="2691042"/>
    <lineage>
        <taxon>Bacteria</taxon>
        <taxon>Pseudomonadati</taxon>
        <taxon>Pseudomonadota</taxon>
        <taxon>Alphaproteobacteria</taxon>
        <taxon>Rhodobacterales</taxon>
        <taxon>Paracoccaceae</taxon>
        <taxon>Kangsaoukella</taxon>
    </lineage>
</organism>
<dbReference type="EMBL" id="WUPT01000002">
    <property type="protein sequence ID" value="MXQ08757.1"/>
    <property type="molecule type" value="Genomic_DNA"/>
</dbReference>
<dbReference type="Gene3D" id="1.10.287.110">
    <property type="entry name" value="DnaJ domain"/>
    <property type="match status" value="1"/>
</dbReference>
<dbReference type="InterPro" id="IPR001623">
    <property type="entry name" value="DnaJ_domain"/>
</dbReference>
<evidence type="ECO:0000256" key="1">
    <source>
        <dbReference type="SAM" id="MobiDB-lite"/>
    </source>
</evidence>
<dbReference type="InterPro" id="IPR036869">
    <property type="entry name" value="J_dom_sf"/>
</dbReference>
<dbReference type="PROSITE" id="PS50076">
    <property type="entry name" value="DNAJ_2"/>
    <property type="match status" value="1"/>
</dbReference>
<protein>
    <submittedName>
        <fullName evidence="3">DnaJ domain-containing protein</fullName>
    </submittedName>
</protein>
<proteinExistence type="predicted"/>
<evidence type="ECO:0000313" key="3">
    <source>
        <dbReference type="EMBL" id="MXQ08757.1"/>
    </source>
</evidence>
<feature type="region of interest" description="Disordered" evidence="1">
    <location>
        <begin position="73"/>
        <end position="100"/>
    </location>
</feature>
<reference evidence="3 4" key="2">
    <citation type="submission" date="2020-03" db="EMBL/GenBank/DDBJ databases">
        <title>Kangsaoukella pontilimi gen. nov., sp. nov., a new member of the family Rhodobacteraceae isolated from a tidal mudflat.</title>
        <authorList>
            <person name="Kim I.S."/>
        </authorList>
    </citation>
    <scope>NUCLEOTIDE SEQUENCE [LARGE SCALE GENOMIC DNA]</scope>
    <source>
        <strain evidence="3 4">GH1-50</strain>
    </source>
</reference>
<dbReference type="Pfam" id="PF00226">
    <property type="entry name" value="DnaJ"/>
    <property type="match status" value="1"/>
</dbReference>
<comment type="caution">
    <text evidence="3">The sequence shown here is derived from an EMBL/GenBank/DDBJ whole genome shotgun (WGS) entry which is preliminary data.</text>
</comment>